<feature type="transmembrane region" description="Helical" evidence="1">
    <location>
        <begin position="46"/>
        <end position="66"/>
    </location>
</feature>
<evidence type="ECO:0000313" key="3">
    <source>
        <dbReference type="Proteomes" id="UP001322277"/>
    </source>
</evidence>
<gene>
    <name evidence="2" type="ORF">CDEST_13999</name>
</gene>
<name>A0AAX4J0R1_9PEZI</name>
<keyword evidence="1" id="KW-1133">Transmembrane helix</keyword>
<proteinExistence type="predicted"/>
<dbReference type="Proteomes" id="UP001322277">
    <property type="component" value="Chromosome 9"/>
</dbReference>
<feature type="transmembrane region" description="Helical" evidence="1">
    <location>
        <begin position="103"/>
        <end position="127"/>
    </location>
</feature>
<protein>
    <submittedName>
        <fullName evidence="2">Uncharacterized protein</fullName>
    </submittedName>
</protein>
<keyword evidence="1" id="KW-0812">Transmembrane</keyword>
<evidence type="ECO:0000256" key="1">
    <source>
        <dbReference type="SAM" id="Phobius"/>
    </source>
</evidence>
<reference evidence="3" key="1">
    <citation type="journal article" date="2023" name="bioRxiv">
        <title>Complete genome of the Medicago anthracnose fungus, Colletotrichum destructivum, reveals a mini-chromosome-like region within a core chromosome.</title>
        <authorList>
            <person name="Lapalu N."/>
            <person name="Simon A."/>
            <person name="Lu A."/>
            <person name="Plaumann P.-L."/>
            <person name="Amselem J."/>
            <person name="Pigne S."/>
            <person name="Auger A."/>
            <person name="Koch C."/>
            <person name="Dallery J.-F."/>
            <person name="O'Connell R.J."/>
        </authorList>
    </citation>
    <scope>NUCLEOTIDE SEQUENCE [LARGE SCALE GENOMIC DNA]</scope>
    <source>
        <strain evidence="3">CBS 520.97</strain>
    </source>
</reference>
<dbReference type="EMBL" id="CP137313">
    <property type="protein sequence ID" value="WQF88985.1"/>
    <property type="molecule type" value="Genomic_DNA"/>
</dbReference>
<dbReference type="RefSeq" id="XP_062786206.1">
    <property type="nucleotide sequence ID" value="XM_062930155.1"/>
</dbReference>
<keyword evidence="3" id="KW-1185">Reference proteome</keyword>
<evidence type="ECO:0000313" key="2">
    <source>
        <dbReference type="EMBL" id="WQF88985.1"/>
    </source>
</evidence>
<sequence length="241" mass="25358">MQLFAFGSLPYILILMTFFVQREQYRDPPETDPSPQDPSDRPLPRTLFCPFFLSIMLLLSVASVAVPLAKTSVASRDDDFLAVLGVGPGSGGNNFGHLFSVHYVYTCIANAAVSIAVLVRIFCWSGIPGRKAATLYYVVLLVPACSPCTTGRRTSSRASSSAAFCSSSASGSLRAHLASQVFAVVAMVQGAAAITLVLVTGLAMRSEAKSPLPLGILFAASLMIFLTITGAKAVTESPANG</sequence>
<keyword evidence="1" id="KW-0472">Membrane</keyword>
<organism evidence="2 3">
    <name type="scientific">Colletotrichum destructivum</name>
    <dbReference type="NCBI Taxonomy" id="34406"/>
    <lineage>
        <taxon>Eukaryota</taxon>
        <taxon>Fungi</taxon>
        <taxon>Dikarya</taxon>
        <taxon>Ascomycota</taxon>
        <taxon>Pezizomycotina</taxon>
        <taxon>Sordariomycetes</taxon>
        <taxon>Hypocreomycetidae</taxon>
        <taxon>Glomerellales</taxon>
        <taxon>Glomerellaceae</taxon>
        <taxon>Colletotrichum</taxon>
        <taxon>Colletotrichum destructivum species complex</taxon>
    </lineage>
</organism>
<dbReference type="GeneID" id="87950499"/>
<dbReference type="KEGG" id="cdet:87950499"/>
<accession>A0AAX4J0R1</accession>
<feature type="transmembrane region" description="Helical" evidence="1">
    <location>
        <begin position="214"/>
        <end position="234"/>
    </location>
</feature>
<feature type="transmembrane region" description="Helical" evidence="1">
    <location>
        <begin position="181"/>
        <end position="202"/>
    </location>
</feature>
<dbReference type="AlphaFoldDB" id="A0AAX4J0R1"/>